<accession>A0ACC2NE06</accession>
<protein>
    <submittedName>
        <fullName evidence="1">Uncharacterized protein</fullName>
    </submittedName>
</protein>
<dbReference type="EMBL" id="CM056743">
    <property type="protein sequence ID" value="KAJ8669136.1"/>
    <property type="molecule type" value="Genomic_DNA"/>
</dbReference>
<organism evidence="1 2">
    <name type="scientific">Eretmocerus hayati</name>
    <dbReference type="NCBI Taxonomy" id="131215"/>
    <lineage>
        <taxon>Eukaryota</taxon>
        <taxon>Metazoa</taxon>
        <taxon>Ecdysozoa</taxon>
        <taxon>Arthropoda</taxon>
        <taxon>Hexapoda</taxon>
        <taxon>Insecta</taxon>
        <taxon>Pterygota</taxon>
        <taxon>Neoptera</taxon>
        <taxon>Endopterygota</taxon>
        <taxon>Hymenoptera</taxon>
        <taxon>Apocrita</taxon>
        <taxon>Proctotrupomorpha</taxon>
        <taxon>Chalcidoidea</taxon>
        <taxon>Aphelinidae</taxon>
        <taxon>Aphelininae</taxon>
        <taxon>Eretmocerus</taxon>
    </lineage>
</organism>
<dbReference type="Proteomes" id="UP001239111">
    <property type="component" value="Chromosome 3"/>
</dbReference>
<evidence type="ECO:0000313" key="2">
    <source>
        <dbReference type="Proteomes" id="UP001239111"/>
    </source>
</evidence>
<evidence type="ECO:0000313" key="1">
    <source>
        <dbReference type="EMBL" id="KAJ8669136.1"/>
    </source>
</evidence>
<proteinExistence type="predicted"/>
<comment type="caution">
    <text evidence="1">The sequence shown here is derived from an EMBL/GenBank/DDBJ whole genome shotgun (WGS) entry which is preliminary data.</text>
</comment>
<sequence length="123" mass="13800">MRRQSLNAKYVSSIQRITTKRIALGKVPVVRCASTVGKLSITWQQTVQRHGILQINKAINGNVVKGEARKEILAHVYMTKRGKNLISAITEDVVVEELVGVDHHTLKINDRSIMSLLTLFKLI</sequence>
<gene>
    <name evidence="1" type="ORF">QAD02_000395</name>
</gene>
<name>A0ACC2NE06_9HYME</name>
<reference evidence="1" key="1">
    <citation type="submission" date="2023-04" db="EMBL/GenBank/DDBJ databases">
        <title>A chromosome-level genome assembly of the parasitoid wasp Eretmocerus hayati.</title>
        <authorList>
            <person name="Zhong Y."/>
            <person name="Liu S."/>
            <person name="Liu Y."/>
        </authorList>
    </citation>
    <scope>NUCLEOTIDE SEQUENCE</scope>
    <source>
        <strain evidence="1">ZJU_SS_LIU_2023</strain>
    </source>
</reference>
<keyword evidence="2" id="KW-1185">Reference proteome</keyword>